<name>A0ABS8FUJ3_9FIRM</name>
<keyword evidence="2" id="KW-1185">Reference proteome</keyword>
<dbReference type="Proteomes" id="UP001198151">
    <property type="component" value="Unassembled WGS sequence"/>
</dbReference>
<dbReference type="InterPro" id="IPR007710">
    <property type="entry name" value="Nucleoside_deoxyribTrfase"/>
</dbReference>
<comment type="caution">
    <text evidence="1">The sequence shown here is derived from an EMBL/GenBank/DDBJ whole genome shotgun (WGS) entry which is preliminary data.</text>
</comment>
<gene>
    <name evidence="1" type="ORF">LKD70_04570</name>
</gene>
<accession>A0ABS8FUJ3</accession>
<dbReference type="Pfam" id="PF05014">
    <property type="entry name" value="Nuc_deoxyrib_tr"/>
    <property type="match status" value="2"/>
</dbReference>
<reference evidence="1 2" key="1">
    <citation type="submission" date="2021-10" db="EMBL/GenBank/DDBJ databases">
        <title>Anaerobic single-cell dispensing facilitates the cultivation of human gut bacteria.</title>
        <authorList>
            <person name="Afrizal A."/>
        </authorList>
    </citation>
    <scope>NUCLEOTIDE SEQUENCE [LARGE SCALE GENOMIC DNA]</scope>
    <source>
        <strain evidence="1 2">CLA-AA-H200</strain>
    </source>
</reference>
<dbReference type="InterPro" id="IPR051239">
    <property type="entry name" value="2'-dNMP_N-hydrolase"/>
</dbReference>
<evidence type="ECO:0000313" key="1">
    <source>
        <dbReference type="EMBL" id="MCC2253716.1"/>
    </source>
</evidence>
<sequence>MYRYQHELVKKEALYIAGPECFYKYGYDALAAMRKRAESLGFSVTLPNDDPLDMENPDLQKRADSIFANLEKVMLDTTAIVSDLEAYRGSEPDSGTIFEIGMAYAKGAKSYGYTRDKRSFGTKNLYAHLENGTVTDEFGNCEMYCRLPFAPSIIGSTKIVEGDFDDCIKMMITDIEEEAKRKAHRGYTVDNSKARTREPGSEPLIYLAGTGRYTKDAEERFEKMKEICRKHGLTAVTPLDQAPGVEEIETDNPYTWAANVFDNCQQHVRNCDVVVADLNDYRGYEVNNDVGFECGMGFQLGKKLYGYMDDTTRLIDRIPNLGEEGEFRDHTGSNVENFNYPANLMFSCCMNIMEGKFEEIIAKVAEDLAAAQK</sequence>
<evidence type="ECO:0000313" key="2">
    <source>
        <dbReference type="Proteomes" id="UP001198151"/>
    </source>
</evidence>
<dbReference type="RefSeq" id="WP_227706854.1">
    <property type="nucleotide sequence ID" value="NZ_JAJEQX010000005.1"/>
</dbReference>
<dbReference type="PANTHER" id="PTHR15364:SF0">
    <property type="entry name" value="2'-DEOXYNUCLEOSIDE 5'-PHOSPHATE N-HYDROLASE 1"/>
    <property type="match status" value="1"/>
</dbReference>
<dbReference type="SUPFAM" id="SSF52309">
    <property type="entry name" value="N-(deoxy)ribosyltransferase-like"/>
    <property type="match status" value="2"/>
</dbReference>
<protein>
    <submittedName>
        <fullName evidence="1">Nucleoside 2-deoxyribosyltransferase</fullName>
    </submittedName>
</protein>
<dbReference type="PANTHER" id="PTHR15364">
    <property type="entry name" value="2'-DEOXYNUCLEOSIDE 5'-PHOSPHATE N-HYDROLASE 1"/>
    <property type="match status" value="1"/>
</dbReference>
<proteinExistence type="predicted"/>
<dbReference type="Gene3D" id="3.40.50.450">
    <property type="match status" value="2"/>
</dbReference>
<organism evidence="1 2">
    <name type="scientific">Ruminococcus turbiniformis</name>
    <dbReference type="NCBI Taxonomy" id="2881258"/>
    <lineage>
        <taxon>Bacteria</taxon>
        <taxon>Bacillati</taxon>
        <taxon>Bacillota</taxon>
        <taxon>Clostridia</taxon>
        <taxon>Eubacteriales</taxon>
        <taxon>Oscillospiraceae</taxon>
        <taxon>Ruminococcus</taxon>
    </lineage>
</organism>
<dbReference type="EMBL" id="JAJEQX010000005">
    <property type="protein sequence ID" value="MCC2253716.1"/>
    <property type="molecule type" value="Genomic_DNA"/>
</dbReference>